<name>A0A8T2RH44_CERRI</name>
<feature type="signal peptide" evidence="2">
    <location>
        <begin position="1"/>
        <end position="33"/>
    </location>
</feature>
<dbReference type="OrthoDB" id="994133at2759"/>
<dbReference type="AlphaFoldDB" id="A0A8T2RH44"/>
<dbReference type="EMBL" id="CM035432">
    <property type="protein sequence ID" value="KAH7295134.1"/>
    <property type="molecule type" value="Genomic_DNA"/>
</dbReference>
<dbReference type="Proteomes" id="UP000825935">
    <property type="component" value="Chromosome 27"/>
</dbReference>
<evidence type="ECO:0000256" key="2">
    <source>
        <dbReference type="SAM" id="SignalP"/>
    </source>
</evidence>
<feature type="region of interest" description="Disordered" evidence="1">
    <location>
        <begin position="41"/>
        <end position="114"/>
    </location>
</feature>
<accession>A0A8T2RH44</accession>
<feature type="chain" id="PRO_5035742360" description="Transmembrane protein" evidence="2">
    <location>
        <begin position="34"/>
        <end position="158"/>
    </location>
</feature>
<comment type="caution">
    <text evidence="3">The sequence shown here is derived from an EMBL/GenBank/DDBJ whole genome shotgun (WGS) entry which is preliminary data.</text>
</comment>
<feature type="region of interest" description="Disordered" evidence="1">
    <location>
        <begin position="135"/>
        <end position="158"/>
    </location>
</feature>
<keyword evidence="2" id="KW-0732">Signal</keyword>
<sequence>MSMHRTNNFLNFSAFAGVLFFLIYCLMAAPASCSRGGKFISSTSPRVGSSSPTPSDRAQPRVAVDREPEQPSDCSTTHHETIHSQQSGLHEDPLPTRIMLEPSTSPAPAPTGEQRLTVSSNRFSTSTHNLFSMLPRAHRVPPSGPSRGHNSVLTDISN</sequence>
<evidence type="ECO:0000256" key="1">
    <source>
        <dbReference type="SAM" id="MobiDB-lite"/>
    </source>
</evidence>
<evidence type="ECO:0008006" key="5">
    <source>
        <dbReference type="Google" id="ProtNLM"/>
    </source>
</evidence>
<evidence type="ECO:0000313" key="3">
    <source>
        <dbReference type="EMBL" id="KAH7295134.1"/>
    </source>
</evidence>
<feature type="compositionally biased region" description="Polar residues" evidence="1">
    <location>
        <begin position="148"/>
        <end position="158"/>
    </location>
</feature>
<organism evidence="3 4">
    <name type="scientific">Ceratopteris richardii</name>
    <name type="common">Triangle waterfern</name>
    <dbReference type="NCBI Taxonomy" id="49495"/>
    <lineage>
        <taxon>Eukaryota</taxon>
        <taxon>Viridiplantae</taxon>
        <taxon>Streptophyta</taxon>
        <taxon>Embryophyta</taxon>
        <taxon>Tracheophyta</taxon>
        <taxon>Polypodiopsida</taxon>
        <taxon>Polypodiidae</taxon>
        <taxon>Polypodiales</taxon>
        <taxon>Pteridineae</taxon>
        <taxon>Pteridaceae</taxon>
        <taxon>Parkerioideae</taxon>
        <taxon>Ceratopteris</taxon>
    </lineage>
</organism>
<evidence type="ECO:0000313" key="4">
    <source>
        <dbReference type="Proteomes" id="UP000825935"/>
    </source>
</evidence>
<protein>
    <recommendedName>
        <fullName evidence="5">Transmembrane protein</fullName>
    </recommendedName>
</protein>
<reference evidence="3 4" key="1">
    <citation type="submission" date="2021-08" db="EMBL/GenBank/DDBJ databases">
        <title>WGS assembly of Ceratopteris richardii.</title>
        <authorList>
            <person name="Marchant D.B."/>
            <person name="Chen G."/>
            <person name="Jenkins J."/>
            <person name="Shu S."/>
            <person name="Leebens-Mack J."/>
            <person name="Grimwood J."/>
            <person name="Schmutz J."/>
            <person name="Soltis P."/>
            <person name="Soltis D."/>
            <person name="Chen Z.-H."/>
        </authorList>
    </citation>
    <scope>NUCLEOTIDE SEQUENCE [LARGE SCALE GENOMIC DNA]</scope>
    <source>
        <strain evidence="3">Whitten #5841</strain>
        <tissue evidence="3">Leaf</tissue>
    </source>
</reference>
<proteinExistence type="predicted"/>
<feature type="compositionally biased region" description="Low complexity" evidence="1">
    <location>
        <begin position="41"/>
        <end position="55"/>
    </location>
</feature>
<gene>
    <name evidence="3" type="ORF">KP509_27G033800</name>
</gene>
<keyword evidence="4" id="KW-1185">Reference proteome</keyword>